<evidence type="ECO:0000313" key="11">
    <source>
        <dbReference type="Proteomes" id="UP000198348"/>
    </source>
</evidence>
<name>A0A238XID3_9PSEU</name>
<evidence type="ECO:0000256" key="4">
    <source>
        <dbReference type="ARBA" id="ARBA00022741"/>
    </source>
</evidence>
<proteinExistence type="inferred from homology"/>
<evidence type="ECO:0000256" key="6">
    <source>
        <dbReference type="ARBA" id="ARBA00022990"/>
    </source>
</evidence>
<dbReference type="GO" id="GO:0006085">
    <property type="term" value="P:acetyl-CoA biosynthetic process"/>
    <property type="evidence" value="ECO:0007669"/>
    <property type="project" value="TreeGrafter"/>
</dbReference>
<dbReference type="InterPro" id="IPR000873">
    <property type="entry name" value="AMP-dep_synth/lig_dom"/>
</dbReference>
<dbReference type="Pfam" id="PF00501">
    <property type="entry name" value="AMP-binding"/>
    <property type="match status" value="1"/>
</dbReference>
<dbReference type="Pfam" id="PF16177">
    <property type="entry name" value="ACAS_N"/>
    <property type="match status" value="1"/>
</dbReference>
<feature type="domain" description="AMP-binding enzyme C-terminal" evidence="8">
    <location>
        <begin position="494"/>
        <end position="563"/>
    </location>
</feature>
<dbReference type="InterPro" id="IPR025110">
    <property type="entry name" value="AMP-bd_C"/>
</dbReference>
<evidence type="ECO:0000256" key="3">
    <source>
        <dbReference type="ARBA" id="ARBA00022598"/>
    </source>
</evidence>
<keyword evidence="3" id="KW-0436">Ligase</keyword>
<dbReference type="Proteomes" id="UP000198348">
    <property type="component" value="Unassembled WGS sequence"/>
</dbReference>
<keyword evidence="11" id="KW-1185">Reference proteome</keyword>
<dbReference type="RefSeq" id="WP_176439919.1">
    <property type="nucleotide sequence ID" value="NZ_FZNW01000011.1"/>
</dbReference>
<dbReference type="Pfam" id="PF13193">
    <property type="entry name" value="AMP-binding_C"/>
    <property type="match status" value="1"/>
</dbReference>
<evidence type="ECO:0000313" key="10">
    <source>
        <dbReference type="EMBL" id="SNR58470.1"/>
    </source>
</evidence>
<keyword evidence="5" id="KW-0067">ATP-binding</keyword>
<sequence length="607" mass="65856">MADREIPEDVAAWSAIADELDWEAPWQRLYEPVGDYGRWFGGGLFNLSVNCVDRHLRAHGDRTAILWEGEPGDRRGLTYRELHGEVRRLARALRSLGVGVGDRVALHTGWLPETVVAMLACARIGAVHAILPVALPTEALAERLDDFRPRVLVTQDGAWRHGAILPLKARADEALGALGGVEHTVVIRRTGVDVAWFEGDRWLHELLATGPEGEDPAAEADPVALDPEQPVMAMHLANRRGRPVSVLHGAATLASSALAVHRYGVAEGEVFWCAGDVSWAGAQAHGVYGPLLAGSSAVMFEGTLDVPTRHRTWDIVRRYGVSTLLTTPTVVRMLRGWSRRPPAQEDIADLRRIVTMAEPVEPELIDWLTHDVGGGRITVGDGWGQIQLGGVVRVDNPVAPDSLPDPGFAIVDGDGRELPAGQRGELVLRRPWAGTLRAMEGGGAEDVRQRHWYRPGLYSTHDLARRRPDGALEFLGRMDEVVSVSGQLVSLGEVRQVLLEHPFVVAVEVVERADPRLSRSLAAVVALTDGVAADSSVARELMDTVREMLGGLARPRALAFIDRFGDELSTTELDRALELLMAGVGDDPLQLSWDQVVAAAAATGNAE</sequence>
<dbReference type="InterPro" id="IPR042099">
    <property type="entry name" value="ANL_N_sf"/>
</dbReference>
<dbReference type="EC" id="6.2.1.1" evidence="2"/>
<evidence type="ECO:0000256" key="1">
    <source>
        <dbReference type="ARBA" id="ARBA00006432"/>
    </source>
</evidence>
<dbReference type="Gene3D" id="3.30.300.30">
    <property type="match status" value="1"/>
</dbReference>
<dbReference type="GO" id="GO:0005829">
    <property type="term" value="C:cytosol"/>
    <property type="evidence" value="ECO:0007669"/>
    <property type="project" value="TreeGrafter"/>
</dbReference>
<reference evidence="10 11" key="1">
    <citation type="submission" date="2017-06" db="EMBL/GenBank/DDBJ databases">
        <authorList>
            <person name="Kim H.J."/>
            <person name="Triplett B.A."/>
        </authorList>
    </citation>
    <scope>NUCLEOTIDE SEQUENCE [LARGE SCALE GENOMIC DNA]</scope>
    <source>
        <strain evidence="10 11">DSM 45207</strain>
    </source>
</reference>
<dbReference type="SUPFAM" id="SSF56801">
    <property type="entry name" value="Acetyl-CoA synthetase-like"/>
    <property type="match status" value="1"/>
</dbReference>
<dbReference type="AlphaFoldDB" id="A0A238XID3"/>
<evidence type="ECO:0000259" key="9">
    <source>
        <dbReference type="Pfam" id="PF16177"/>
    </source>
</evidence>
<evidence type="ECO:0000256" key="2">
    <source>
        <dbReference type="ARBA" id="ARBA00013275"/>
    </source>
</evidence>
<gene>
    <name evidence="10" type="ORF">SAMN06265360_11119</name>
</gene>
<feature type="domain" description="AMP-dependent synthetase/ligase" evidence="7">
    <location>
        <begin position="53"/>
        <end position="432"/>
    </location>
</feature>
<organism evidence="10 11">
    <name type="scientific">Haloechinothrix alba</name>
    <dbReference type="NCBI Taxonomy" id="664784"/>
    <lineage>
        <taxon>Bacteria</taxon>
        <taxon>Bacillati</taxon>
        <taxon>Actinomycetota</taxon>
        <taxon>Actinomycetes</taxon>
        <taxon>Pseudonocardiales</taxon>
        <taxon>Pseudonocardiaceae</taxon>
        <taxon>Haloechinothrix</taxon>
    </lineage>
</organism>
<dbReference type="InterPro" id="IPR045851">
    <property type="entry name" value="AMP-bd_C_sf"/>
</dbReference>
<accession>A0A238XID3</accession>
<dbReference type="PANTHER" id="PTHR24095:SF14">
    <property type="entry name" value="ACETYL-COENZYME A SYNTHETASE 1"/>
    <property type="match status" value="1"/>
</dbReference>
<comment type="similarity">
    <text evidence="1">Belongs to the ATP-dependent AMP-binding enzyme family.</text>
</comment>
<evidence type="ECO:0000259" key="7">
    <source>
        <dbReference type="Pfam" id="PF00501"/>
    </source>
</evidence>
<dbReference type="GO" id="GO:0003987">
    <property type="term" value="F:acetate-CoA ligase activity"/>
    <property type="evidence" value="ECO:0007669"/>
    <property type="project" value="UniProtKB-EC"/>
</dbReference>
<feature type="domain" description="Acetyl-coenzyme A synthetase N-terminal" evidence="9">
    <location>
        <begin position="13"/>
        <end position="51"/>
    </location>
</feature>
<dbReference type="InterPro" id="IPR032387">
    <property type="entry name" value="ACAS_N"/>
</dbReference>
<dbReference type="GO" id="GO:0005524">
    <property type="term" value="F:ATP binding"/>
    <property type="evidence" value="ECO:0007669"/>
    <property type="project" value="UniProtKB-KW"/>
</dbReference>
<dbReference type="PANTHER" id="PTHR24095">
    <property type="entry name" value="ACETYL-COENZYME A SYNTHETASE"/>
    <property type="match status" value="1"/>
</dbReference>
<keyword evidence="4" id="KW-0547">Nucleotide-binding</keyword>
<evidence type="ECO:0000256" key="5">
    <source>
        <dbReference type="ARBA" id="ARBA00022840"/>
    </source>
</evidence>
<keyword evidence="6" id="KW-0007">Acetylation</keyword>
<dbReference type="Gene3D" id="3.40.50.12780">
    <property type="entry name" value="N-terminal domain of ligase-like"/>
    <property type="match status" value="1"/>
</dbReference>
<dbReference type="EMBL" id="FZNW01000011">
    <property type="protein sequence ID" value="SNR58470.1"/>
    <property type="molecule type" value="Genomic_DNA"/>
</dbReference>
<protein>
    <recommendedName>
        <fullName evidence="2">acetate--CoA ligase</fullName>
        <ecNumber evidence="2">6.2.1.1</ecNumber>
    </recommendedName>
</protein>
<evidence type="ECO:0000259" key="8">
    <source>
        <dbReference type="Pfam" id="PF13193"/>
    </source>
</evidence>